<dbReference type="Pfam" id="PF03190">
    <property type="entry name" value="Thioredox_DsbH"/>
    <property type="match status" value="1"/>
</dbReference>
<dbReference type="PIRSF" id="PIRSF006402">
    <property type="entry name" value="UCP006402_thioredoxin"/>
    <property type="match status" value="1"/>
</dbReference>
<dbReference type="Gene3D" id="3.40.30.10">
    <property type="entry name" value="Glutaredoxin"/>
    <property type="match status" value="1"/>
</dbReference>
<dbReference type="RefSeq" id="WP_371756155.1">
    <property type="nucleotide sequence ID" value="NZ_JAYJLD010000069.1"/>
</dbReference>
<dbReference type="InterPro" id="IPR036249">
    <property type="entry name" value="Thioredoxin-like_sf"/>
</dbReference>
<accession>A0ABU5ZNH2</accession>
<dbReference type="EMBL" id="JAYJLD010000069">
    <property type="protein sequence ID" value="MEB3104030.1"/>
    <property type="molecule type" value="Genomic_DNA"/>
</dbReference>
<dbReference type="Proteomes" id="UP001310386">
    <property type="component" value="Unassembled WGS sequence"/>
</dbReference>
<dbReference type="SUPFAM" id="SSF48208">
    <property type="entry name" value="Six-hairpin glycosidases"/>
    <property type="match status" value="1"/>
</dbReference>
<reference evidence="2" key="1">
    <citation type="submission" date="2023-12" db="EMBL/GenBank/DDBJ databases">
        <title>Fervidustalea candida gen. nov., sp. nov., a novel member of the family Paenibacillaceae isolated from a geothermal area.</title>
        <authorList>
            <person name="Li W.-J."/>
            <person name="Jiao J.-Y."/>
            <person name="Chen Y."/>
        </authorList>
    </citation>
    <scope>NUCLEOTIDE SEQUENCE</scope>
    <source>
        <strain evidence="2">SYSU GA230002</strain>
    </source>
</reference>
<name>A0ABU5ZNH2_9BACL</name>
<comment type="caution">
    <text evidence="2">The sequence shown here is derived from an EMBL/GenBank/DDBJ whole genome shotgun (WGS) entry which is preliminary data.</text>
</comment>
<sequence>MERESFEDEEVAALLNKHFISIKVDREERPDVDHLYMTVCQAMIGQGGWPLTVVLTPDKKPFFAGTYFPKKAKYNRYGLMEILPQIAAKWTDETDKLLEAGDRIIEEINKRAGLPQTGAAGEETVHQAYELYAKSYDPQYGGFGSAPKFPTSHNLSFLLRYYIYSGEADALEMVEHTLVSMYRGGLYDHIGKGFARYSTDERWLVPHFEKMLYDNALLAMTYIEACQVTANPLFRKVAEEIFDYVLRDMIDPDGAFYSAEDADSEGEEGKFYVWTPEEIVEVLGKEDGEWFCGLYDISPEGNFEGRSIPNLLFHTPEQYAKLKHMDISELTGRLEKLRQRVFEAREKRVHPHKDDKILTSWNGLMIMALAKGAKAFGNPVYAKAAEKALEFIWNQLRRAEDGRLLARYRDGEAAIPGYIDDYAFLLWGCLELYEVTFDLKLLKRAIQLSDEMIDLFWDASQGGFFFYGHDSEQLLTRMKEIYDGAVPSGNAAAFYNLIRLARITMNERYEHIVEQAQQAFGGAVNRYPSGHSLFLTGLLLKQSPSTEIVIAGKAEDEGVQRMLHEVYQKFLPNSLIVLRSPDAAEALDELIPLSKGKNEVDHQATAYVCTNFACQAPTTDVETLIAQIK</sequence>
<dbReference type="SUPFAM" id="SSF52833">
    <property type="entry name" value="Thioredoxin-like"/>
    <property type="match status" value="1"/>
</dbReference>
<proteinExistence type="predicted"/>
<gene>
    <name evidence="2" type="ORF">VF724_20670</name>
</gene>
<dbReference type="PANTHER" id="PTHR42899">
    <property type="entry name" value="SPERMATOGENESIS-ASSOCIATED PROTEIN 20"/>
    <property type="match status" value="1"/>
</dbReference>
<organism evidence="2 3">
    <name type="scientific">Ferviditalea candida</name>
    <dbReference type="NCBI Taxonomy" id="3108399"/>
    <lineage>
        <taxon>Bacteria</taxon>
        <taxon>Bacillati</taxon>
        <taxon>Bacillota</taxon>
        <taxon>Bacilli</taxon>
        <taxon>Bacillales</taxon>
        <taxon>Paenibacillaceae</taxon>
        <taxon>Ferviditalea</taxon>
    </lineage>
</organism>
<dbReference type="InterPro" id="IPR008928">
    <property type="entry name" value="6-hairpin_glycosidase_sf"/>
</dbReference>
<dbReference type="InterPro" id="IPR004879">
    <property type="entry name" value="Ssp411-like_TRX"/>
</dbReference>
<dbReference type="PANTHER" id="PTHR42899:SF1">
    <property type="entry name" value="SPERMATOGENESIS-ASSOCIATED PROTEIN 20"/>
    <property type="match status" value="1"/>
</dbReference>
<feature type="domain" description="Spermatogenesis-associated protein 20-like TRX" evidence="1">
    <location>
        <begin position="1"/>
        <end position="108"/>
    </location>
</feature>
<dbReference type="InterPro" id="IPR012341">
    <property type="entry name" value="6hp_glycosidase-like_sf"/>
</dbReference>
<dbReference type="InterPro" id="IPR024705">
    <property type="entry name" value="Ssp411"/>
</dbReference>
<evidence type="ECO:0000259" key="1">
    <source>
        <dbReference type="Pfam" id="PF03190"/>
    </source>
</evidence>
<protein>
    <submittedName>
        <fullName evidence="2">Thioredoxin domain-containing protein</fullName>
    </submittedName>
</protein>
<keyword evidence="3" id="KW-1185">Reference proteome</keyword>
<dbReference type="Gene3D" id="1.50.10.10">
    <property type="match status" value="1"/>
</dbReference>
<evidence type="ECO:0000313" key="2">
    <source>
        <dbReference type="EMBL" id="MEB3104030.1"/>
    </source>
</evidence>
<evidence type="ECO:0000313" key="3">
    <source>
        <dbReference type="Proteomes" id="UP001310386"/>
    </source>
</evidence>